<gene>
    <name evidence="2" type="ordered locus">Atu1674</name>
</gene>
<feature type="compositionally biased region" description="Gly residues" evidence="1">
    <location>
        <begin position="73"/>
        <end position="87"/>
    </location>
</feature>
<accession>Q7CYS0</accession>
<feature type="region of interest" description="Disordered" evidence="1">
    <location>
        <begin position="62"/>
        <end position="87"/>
    </location>
</feature>
<protein>
    <submittedName>
        <fullName evidence="2">Uncharacterized protein</fullName>
    </submittedName>
</protein>
<name>Q7CYS0_AGRFC</name>
<feature type="region of interest" description="Disordered" evidence="1">
    <location>
        <begin position="109"/>
        <end position="148"/>
    </location>
</feature>
<dbReference type="Proteomes" id="UP000000813">
    <property type="component" value="Chromosome circular"/>
</dbReference>
<dbReference type="HOGENOM" id="CLU_1217722_0_0_5"/>
<dbReference type="EnsemblBacteria" id="AAK87446">
    <property type="protein sequence ID" value="AAK87446"/>
    <property type="gene ID" value="Atu1674"/>
</dbReference>
<dbReference type="AlphaFoldDB" id="Q7CYS0"/>
<organism evidence="2 3">
    <name type="scientific">Agrobacterium fabrum (strain C58 / ATCC 33970)</name>
    <name type="common">Agrobacterium tumefaciens (strain C58)</name>
    <dbReference type="NCBI Taxonomy" id="176299"/>
    <lineage>
        <taxon>Bacteria</taxon>
        <taxon>Pseudomonadati</taxon>
        <taxon>Pseudomonadota</taxon>
        <taxon>Alphaproteobacteria</taxon>
        <taxon>Hyphomicrobiales</taxon>
        <taxon>Rhizobiaceae</taxon>
        <taxon>Rhizobium/Agrobacterium group</taxon>
        <taxon>Agrobacterium</taxon>
        <taxon>Agrobacterium tumefaciens complex</taxon>
    </lineage>
</organism>
<dbReference type="KEGG" id="atu:Atu1674"/>
<feature type="compositionally biased region" description="Basic and acidic residues" evidence="1">
    <location>
        <begin position="120"/>
        <end position="142"/>
    </location>
</feature>
<evidence type="ECO:0000313" key="2">
    <source>
        <dbReference type="EMBL" id="AAK87446.2"/>
    </source>
</evidence>
<evidence type="ECO:0000256" key="1">
    <source>
        <dbReference type="SAM" id="MobiDB-lite"/>
    </source>
</evidence>
<reference evidence="2 3" key="1">
    <citation type="journal article" date="2001" name="Science">
        <title>The genome of the natural genetic engineer Agrobacterium tumefaciens C58.</title>
        <authorList>
            <person name="Wood D.W."/>
            <person name="Setubal J.C."/>
            <person name="Kaul R."/>
            <person name="Monks D.E."/>
            <person name="Kitajima J.P."/>
            <person name="Okura V.K."/>
            <person name="Zhou Y."/>
            <person name="Chen L."/>
            <person name="Wood G.E."/>
            <person name="Almeida N.F.Jr."/>
            <person name="Woo L."/>
            <person name="Chen Y."/>
            <person name="Paulsen I.T."/>
            <person name="Eisen J.A."/>
            <person name="Karp P.D."/>
            <person name="Bovee D.Sr."/>
            <person name="Chapman P."/>
            <person name="Clendenning J."/>
            <person name="Deatherage G."/>
            <person name="Gillet W."/>
            <person name="Grant C."/>
            <person name="Kutyavin T."/>
            <person name="Levy R."/>
            <person name="Li M.J."/>
            <person name="McClelland E."/>
            <person name="Palmieri A."/>
            <person name="Raymond C."/>
            <person name="Rouse G."/>
            <person name="Saenphimmachak C."/>
            <person name="Wu Z."/>
            <person name="Romero P."/>
            <person name="Gordon D."/>
            <person name="Zhang S."/>
            <person name="Yoo H."/>
            <person name="Tao Y."/>
            <person name="Biddle P."/>
            <person name="Jung M."/>
            <person name="Krespan W."/>
            <person name="Perry M."/>
            <person name="Gordon-Kamm B."/>
            <person name="Liao L."/>
            <person name="Kim S."/>
            <person name="Hendrick C."/>
            <person name="Zhao Z.Y."/>
            <person name="Dolan M."/>
            <person name="Chumley F."/>
            <person name="Tingey S.V."/>
            <person name="Tomb J.F."/>
            <person name="Gordon M.P."/>
            <person name="Olson M.V."/>
            <person name="Nester E.W."/>
        </authorList>
    </citation>
    <scope>NUCLEOTIDE SEQUENCE [LARGE SCALE GENOMIC DNA]</scope>
    <source>
        <strain evidence="3">C58 / ATCC 33970</strain>
    </source>
</reference>
<reference evidence="2 3" key="2">
    <citation type="journal article" date="2001" name="Science">
        <title>Genome sequence of the plant pathogen and biotechnology agent Agrobacterium tumefaciens C58.</title>
        <authorList>
            <person name="Goodner B."/>
            <person name="Hinkle G."/>
            <person name="Gattung S."/>
            <person name="Miller N."/>
            <person name="Blanchard M."/>
            <person name="Qurollo B."/>
            <person name="Goldman B.S."/>
            <person name="Cao Y."/>
            <person name="Askenazi M."/>
            <person name="Halling C."/>
            <person name="Mullin L."/>
            <person name="Houmiel K."/>
            <person name="Gordon J."/>
            <person name="Vaudin M."/>
            <person name="Iartchouk O."/>
            <person name="Epp A."/>
            <person name="Liu F."/>
            <person name="Wollam C."/>
            <person name="Allinger M."/>
            <person name="Doughty D."/>
            <person name="Scott C."/>
            <person name="Lappas C."/>
            <person name="Markelz B."/>
            <person name="Flanagan C."/>
            <person name="Crowell C."/>
            <person name="Gurson J."/>
            <person name="Lomo C."/>
            <person name="Sear C."/>
            <person name="Strub G."/>
            <person name="Cielo C."/>
            <person name="Slater S."/>
        </authorList>
    </citation>
    <scope>NUCLEOTIDE SEQUENCE [LARGE SCALE GENOMIC DNA]</scope>
    <source>
        <strain evidence="3">C58 / ATCC 33970</strain>
    </source>
</reference>
<sequence length="227" mass="24231">MNRCCGNGERRDKLFQTEFYRDYTTLIEEYLLMYFKPFTIRAAVASLLIIFGAVVDTSSQAMAGHGSSHGIETRGGGGRSGGGGGSGSSAATGALIGLGMGLLLQGLANAPSGRPEASAGEEKSGDQLNRESRERWRRAMEAKKKRAENASADASSCVTFDRRSNSLADFIVNSCNVPIVVRWRDSGNCRTRCMSGAPAGERSTITKIKGSVSYTACQGAYCSPRKF</sequence>
<dbReference type="EMBL" id="AE007869">
    <property type="protein sequence ID" value="AAK87446.2"/>
    <property type="molecule type" value="Genomic_DNA"/>
</dbReference>
<keyword evidence="3" id="KW-1185">Reference proteome</keyword>
<proteinExistence type="predicted"/>
<evidence type="ECO:0000313" key="3">
    <source>
        <dbReference type="Proteomes" id="UP000000813"/>
    </source>
</evidence>